<keyword evidence="4" id="KW-0067">ATP-binding</keyword>
<evidence type="ECO:0000256" key="2">
    <source>
        <dbReference type="ARBA" id="ARBA00022741"/>
    </source>
</evidence>
<accession>A0ABW3W1Z7</accession>
<evidence type="ECO:0000259" key="5">
    <source>
        <dbReference type="Pfam" id="PF18085"/>
    </source>
</evidence>
<evidence type="ECO:0000313" key="6">
    <source>
        <dbReference type="EMBL" id="MFD1249237.1"/>
    </source>
</evidence>
<keyword evidence="1" id="KW-0808">Transferase</keyword>
<protein>
    <recommendedName>
        <fullName evidence="5">Maltokinase N-terminal cap domain-containing protein</fullName>
    </recommendedName>
</protein>
<gene>
    <name evidence="6" type="ORF">ACFQ3F_15675</name>
</gene>
<dbReference type="EMBL" id="JBHTLX010000020">
    <property type="protein sequence ID" value="MFD1249237.1"/>
    <property type="molecule type" value="Genomic_DNA"/>
</dbReference>
<dbReference type="RefSeq" id="WP_367921757.1">
    <property type="nucleotide sequence ID" value="NZ_BAABAC010000049.1"/>
</dbReference>
<dbReference type="InterPro" id="IPR040999">
    <property type="entry name" value="Mak_N_cap"/>
</dbReference>
<sequence>MAIVHRATLTPSKQELLTAWLPTQDWAGPGEVEILGAYRYDDPEGEVGVEAFIVRLGERLLHVPVTYRGAPYDDADLIGTLEHSVLGHRWAYDGTTDAVALGCFARALAGEQEQAQVELWDDEQRVHHLPLSVTVALEGEPGEGKFRILHEIVAAVDAGGAARIVATWDGGSGAVAVLA</sequence>
<keyword evidence="2" id="KW-0547">Nucleotide-binding</keyword>
<evidence type="ECO:0000313" key="7">
    <source>
        <dbReference type="Proteomes" id="UP001597229"/>
    </source>
</evidence>
<reference evidence="7" key="1">
    <citation type="journal article" date="2019" name="Int. J. Syst. Evol. Microbiol.">
        <title>The Global Catalogue of Microorganisms (GCM) 10K type strain sequencing project: providing services to taxonomists for standard genome sequencing and annotation.</title>
        <authorList>
            <consortium name="The Broad Institute Genomics Platform"/>
            <consortium name="The Broad Institute Genome Sequencing Center for Infectious Disease"/>
            <person name="Wu L."/>
            <person name="Ma J."/>
        </authorList>
    </citation>
    <scope>NUCLEOTIDE SEQUENCE [LARGE SCALE GENOMIC DNA]</scope>
    <source>
        <strain evidence="7">CCUG 52478</strain>
    </source>
</reference>
<feature type="domain" description="Maltokinase N-terminal cap" evidence="5">
    <location>
        <begin position="20"/>
        <end position="97"/>
    </location>
</feature>
<dbReference type="Proteomes" id="UP001597229">
    <property type="component" value="Unassembled WGS sequence"/>
</dbReference>
<evidence type="ECO:0000256" key="1">
    <source>
        <dbReference type="ARBA" id="ARBA00022679"/>
    </source>
</evidence>
<proteinExistence type="predicted"/>
<dbReference type="Pfam" id="PF18085">
    <property type="entry name" value="Mak_N_cap"/>
    <property type="match status" value="1"/>
</dbReference>
<comment type="caution">
    <text evidence="6">The sequence shown here is derived from an EMBL/GenBank/DDBJ whole genome shotgun (WGS) entry which is preliminary data.</text>
</comment>
<keyword evidence="7" id="KW-1185">Reference proteome</keyword>
<name>A0ABW3W1Z7_9ACTN</name>
<keyword evidence="3" id="KW-0418">Kinase</keyword>
<organism evidence="6 7">
    <name type="scientific">Nocardioides ginsengisoli</name>
    <dbReference type="NCBI Taxonomy" id="363868"/>
    <lineage>
        <taxon>Bacteria</taxon>
        <taxon>Bacillati</taxon>
        <taxon>Actinomycetota</taxon>
        <taxon>Actinomycetes</taxon>
        <taxon>Propionibacteriales</taxon>
        <taxon>Nocardioidaceae</taxon>
        <taxon>Nocardioides</taxon>
    </lineage>
</organism>
<evidence type="ECO:0000256" key="3">
    <source>
        <dbReference type="ARBA" id="ARBA00022777"/>
    </source>
</evidence>
<evidence type="ECO:0000256" key="4">
    <source>
        <dbReference type="ARBA" id="ARBA00022840"/>
    </source>
</evidence>